<dbReference type="EMBL" id="PVXO01000047">
    <property type="protein sequence ID" value="PRR78268.1"/>
    <property type="molecule type" value="Genomic_DNA"/>
</dbReference>
<accession>A0A2T0B2Z6</accession>
<keyword evidence="2" id="KW-1185">Reference proteome</keyword>
<name>A0A2T0B2Z6_9CLOT</name>
<reference evidence="1 2" key="1">
    <citation type="submission" date="2018-03" db="EMBL/GenBank/DDBJ databases">
        <title>Genome sequence of Clostridium liquoris DSM 100320.</title>
        <authorList>
            <person name="Poehlein A."/>
            <person name="Daniel R."/>
        </authorList>
    </citation>
    <scope>NUCLEOTIDE SEQUENCE [LARGE SCALE GENOMIC DNA]</scope>
    <source>
        <strain evidence="1 2">DSM 100320</strain>
    </source>
</reference>
<dbReference type="OrthoDB" id="1966017at2"/>
<dbReference type="AlphaFoldDB" id="A0A2T0B2Z6"/>
<evidence type="ECO:0000313" key="2">
    <source>
        <dbReference type="Proteomes" id="UP000239706"/>
    </source>
</evidence>
<gene>
    <name evidence="1" type="ORF">CLLI_16950</name>
</gene>
<protein>
    <submittedName>
        <fullName evidence="1">Uncharacterized protein</fullName>
    </submittedName>
</protein>
<comment type="caution">
    <text evidence="1">The sequence shown here is derived from an EMBL/GenBank/DDBJ whole genome shotgun (WGS) entry which is preliminary data.</text>
</comment>
<proteinExistence type="predicted"/>
<organism evidence="1 2">
    <name type="scientific">Clostridium liquoris</name>
    <dbReference type="NCBI Taxonomy" id="1289519"/>
    <lineage>
        <taxon>Bacteria</taxon>
        <taxon>Bacillati</taxon>
        <taxon>Bacillota</taxon>
        <taxon>Clostridia</taxon>
        <taxon>Eubacteriales</taxon>
        <taxon>Clostridiaceae</taxon>
        <taxon>Clostridium</taxon>
    </lineage>
</organism>
<dbReference type="Proteomes" id="UP000239706">
    <property type="component" value="Unassembled WGS sequence"/>
</dbReference>
<dbReference type="RefSeq" id="WP_106063787.1">
    <property type="nucleotide sequence ID" value="NZ_PVXO01000047.1"/>
</dbReference>
<sequence length="209" mass="24327">MNCKEEIKKILDYLNGFELIEISSKKAMKIGFNHSEINNINFGQSREDRASDINSDINIARVLTIQFLDNKTLEIVPYYHTTTFKGNKTYIKDYTVVKYYKINNGSIDFNYIEKIINGSASLNIHFKYNTELIIHPMRDDFKIPSIISIDIIVNDKCVYTDRLEYIPDPNMKLLGKYVVKFSDDYFKKGIKDATIIIKFNNKNSTVFLS</sequence>
<evidence type="ECO:0000313" key="1">
    <source>
        <dbReference type="EMBL" id="PRR78268.1"/>
    </source>
</evidence>